<name>A0A8E0VCL4_9TREM</name>
<dbReference type="EMBL" id="LUCM01011462">
    <property type="protein sequence ID" value="KAA0183955.1"/>
    <property type="molecule type" value="Genomic_DNA"/>
</dbReference>
<sequence>NEADKRASFSYFKRSATDLEPDEPSAEEKRGSFMFRRRYPQNWADKRGSLLFYKRGREPYDVEFVRMPHAYREVPEDVVEPVEPFEYQKRASFSF</sequence>
<keyword evidence="2" id="KW-1185">Reference proteome</keyword>
<accession>A0A8E0VCL4</accession>
<organism evidence="1 2">
    <name type="scientific">Fasciolopsis buskii</name>
    <dbReference type="NCBI Taxonomy" id="27845"/>
    <lineage>
        <taxon>Eukaryota</taxon>
        <taxon>Metazoa</taxon>
        <taxon>Spiralia</taxon>
        <taxon>Lophotrochozoa</taxon>
        <taxon>Platyhelminthes</taxon>
        <taxon>Trematoda</taxon>
        <taxon>Digenea</taxon>
        <taxon>Plagiorchiida</taxon>
        <taxon>Echinostomata</taxon>
        <taxon>Echinostomatoidea</taxon>
        <taxon>Fasciolidae</taxon>
        <taxon>Fasciolopsis</taxon>
    </lineage>
</organism>
<reference evidence="1" key="1">
    <citation type="submission" date="2019-05" db="EMBL/GenBank/DDBJ databases">
        <title>Annotation for the trematode Fasciolopsis buski.</title>
        <authorList>
            <person name="Choi Y.-J."/>
        </authorList>
    </citation>
    <scope>NUCLEOTIDE SEQUENCE</scope>
    <source>
        <strain evidence="1">HT</strain>
        <tissue evidence="1">Whole worm</tissue>
    </source>
</reference>
<evidence type="ECO:0000313" key="2">
    <source>
        <dbReference type="Proteomes" id="UP000728185"/>
    </source>
</evidence>
<dbReference type="OrthoDB" id="10478236at2759"/>
<proteinExistence type="predicted"/>
<dbReference type="AlphaFoldDB" id="A0A8E0VCL4"/>
<dbReference type="Proteomes" id="UP000728185">
    <property type="component" value="Unassembled WGS sequence"/>
</dbReference>
<comment type="caution">
    <text evidence="1">The sequence shown here is derived from an EMBL/GenBank/DDBJ whole genome shotgun (WGS) entry which is preliminary data.</text>
</comment>
<protein>
    <submittedName>
        <fullName evidence="1">Uncharacterized protein</fullName>
    </submittedName>
</protein>
<evidence type="ECO:0000313" key="1">
    <source>
        <dbReference type="EMBL" id="KAA0183955.1"/>
    </source>
</evidence>
<feature type="non-terminal residue" evidence="1">
    <location>
        <position position="1"/>
    </location>
</feature>
<gene>
    <name evidence="1" type="ORF">FBUS_05163</name>
</gene>